<dbReference type="SUPFAM" id="SSF52374">
    <property type="entry name" value="Nucleotidylyl transferase"/>
    <property type="match status" value="1"/>
</dbReference>
<keyword evidence="14" id="KW-0067">ATP-binding</keyword>
<dbReference type="PANTHER" id="PTHR22749:SF6">
    <property type="entry name" value="RIBOFLAVIN KINASE"/>
    <property type="match status" value="1"/>
</dbReference>
<dbReference type="SUPFAM" id="SSF82114">
    <property type="entry name" value="Riboflavin kinase-like"/>
    <property type="match status" value="1"/>
</dbReference>
<keyword evidence="9" id="KW-0808">Transferase</keyword>
<keyword evidence="8" id="KW-0288">FMN</keyword>
<keyword evidence="10" id="KW-0548">Nucleotidyltransferase</keyword>
<name>A0A644SSS9_9ZZZZ</name>
<evidence type="ECO:0000256" key="2">
    <source>
        <dbReference type="ARBA" id="ARBA00005201"/>
    </source>
</evidence>
<dbReference type="Pfam" id="PF01687">
    <property type="entry name" value="Flavokinase"/>
    <property type="match status" value="1"/>
</dbReference>
<dbReference type="Gene3D" id="3.40.50.620">
    <property type="entry name" value="HUPs"/>
    <property type="match status" value="1"/>
</dbReference>
<sequence length="335" mass="37281">MFRQGFHITESPFFFVRYLNEIFSKRLATFMTLLEEEIIRHSSDQNTLITIGVFDGVHLGHQHLINELKKQAKERNLQSCLITFKDHPSKVLGQDDIKLILSLEERNLALSQMGLDQIIMLSFTPEISTVSATDFVGYLLDHLHMKGIVVGSDFALGRNRAGDATALRRLSHIMDFSVSVVSPVVIENQIVSSTAIRRALLSGNVSKARLMLGRNYHLRGTVQNGANRGTKLGFPTANLTLPGYLALPADGVYAAKAFLGEKEYNAVANIGSCPTFGQEEHRLEVHLLDFAGDIRGQVLKVEFVEFLRPEICFADAEALKTQISADISKARDILR</sequence>
<evidence type="ECO:0000256" key="12">
    <source>
        <dbReference type="ARBA" id="ARBA00022777"/>
    </source>
</evidence>
<evidence type="ECO:0000259" key="16">
    <source>
        <dbReference type="SMART" id="SM00904"/>
    </source>
</evidence>
<dbReference type="GO" id="GO:0008531">
    <property type="term" value="F:riboflavin kinase activity"/>
    <property type="evidence" value="ECO:0007669"/>
    <property type="project" value="UniProtKB-EC"/>
</dbReference>
<dbReference type="NCBIfam" id="NF004160">
    <property type="entry name" value="PRK05627.1-3"/>
    <property type="match status" value="1"/>
</dbReference>
<dbReference type="EC" id="2.7.1.26" evidence="4"/>
<keyword evidence="11" id="KW-0547">Nucleotide-binding</keyword>
<keyword evidence="13" id="KW-0274">FAD</keyword>
<dbReference type="GO" id="GO:0006747">
    <property type="term" value="P:FAD biosynthetic process"/>
    <property type="evidence" value="ECO:0007669"/>
    <property type="project" value="UniProtKB-UniPathway"/>
</dbReference>
<proteinExistence type="inferred from homology"/>
<keyword evidence="7" id="KW-0285">Flavoprotein</keyword>
<protein>
    <recommendedName>
        <fullName evidence="6">Bifunctional riboflavin kinase/FMN adenylyltransferase</fullName>
        <ecNumber evidence="4">2.7.1.26</ecNumber>
        <ecNumber evidence="5">2.7.7.2</ecNumber>
    </recommendedName>
</protein>
<evidence type="ECO:0000256" key="13">
    <source>
        <dbReference type="ARBA" id="ARBA00022827"/>
    </source>
</evidence>
<evidence type="ECO:0000256" key="4">
    <source>
        <dbReference type="ARBA" id="ARBA00012105"/>
    </source>
</evidence>
<dbReference type="PIRSF" id="PIRSF004491">
    <property type="entry name" value="FAD_Synth"/>
    <property type="match status" value="1"/>
</dbReference>
<evidence type="ECO:0000256" key="9">
    <source>
        <dbReference type="ARBA" id="ARBA00022679"/>
    </source>
</evidence>
<dbReference type="GO" id="GO:0005524">
    <property type="term" value="F:ATP binding"/>
    <property type="evidence" value="ECO:0007669"/>
    <property type="project" value="UniProtKB-KW"/>
</dbReference>
<reference evidence="17" key="1">
    <citation type="submission" date="2019-08" db="EMBL/GenBank/DDBJ databases">
        <authorList>
            <person name="Kucharzyk K."/>
            <person name="Murdoch R.W."/>
            <person name="Higgins S."/>
            <person name="Loffler F."/>
        </authorList>
    </citation>
    <scope>NUCLEOTIDE SEQUENCE</scope>
</reference>
<comment type="pathway">
    <text evidence="2">Cofactor biosynthesis; FMN biosynthesis; FMN from riboflavin (ATP route): step 1/1.</text>
</comment>
<evidence type="ECO:0000256" key="6">
    <source>
        <dbReference type="ARBA" id="ARBA00018483"/>
    </source>
</evidence>
<evidence type="ECO:0000256" key="1">
    <source>
        <dbReference type="ARBA" id="ARBA00004726"/>
    </source>
</evidence>
<dbReference type="InterPro" id="IPR002606">
    <property type="entry name" value="Riboflavin_kinase_bac"/>
</dbReference>
<comment type="caution">
    <text evidence="17">The sequence shown here is derived from an EMBL/GenBank/DDBJ whole genome shotgun (WGS) entry which is preliminary data.</text>
</comment>
<dbReference type="NCBIfam" id="TIGR00083">
    <property type="entry name" value="ribF"/>
    <property type="match status" value="1"/>
</dbReference>
<evidence type="ECO:0000256" key="11">
    <source>
        <dbReference type="ARBA" id="ARBA00022741"/>
    </source>
</evidence>
<organism evidence="17">
    <name type="scientific">bioreactor metagenome</name>
    <dbReference type="NCBI Taxonomy" id="1076179"/>
    <lineage>
        <taxon>unclassified sequences</taxon>
        <taxon>metagenomes</taxon>
        <taxon>ecological metagenomes</taxon>
    </lineage>
</organism>
<dbReference type="NCBIfam" id="NF004162">
    <property type="entry name" value="PRK05627.1-5"/>
    <property type="match status" value="1"/>
</dbReference>
<dbReference type="GO" id="GO:0003919">
    <property type="term" value="F:FMN adenylyltransferase activity"/>
    <property type="evidence" value="ECO:0007669"/>
    <property type="project" value="UniProtKB-EC"/>
</dbReference>
<dbReference type="InterPro" id="IPR015865">
    <property type="entry name" value="Riboflavin_kinase_bac/euk"/>
</dbReference>
<dbReference type="InterPro" id="IPR015864">
    <property type="entry name" value="FAD_synthase"/>
</dbReference>
<keyword evidence="12" id="KW-0418">Kinase</keyword>
<accession>A0A644SSS9</accession>
<evidence type="ECO:0000256" key="7">
    <source>
        <dbReference type="ARBA" id="ARBA00022630"/>
    </source>
</evidence>
<dbReference type="FunFam" id="3.40.50.620:FF:000021">
    <property type="entry name" value="Riboflavin biosynthesis protein"/>
    <property type="match status" value="1"/>
</dbReference>
<feature type="domain" description="Riboflavin kinase" evidence="16">
    <location>
        <begin position="211"/>
        <end position="335"/>
    </location>
</feature>
<dbReference type="PANTHER" id="PTHR22749">
    <property type="entry name" value="RIBOFLAVIN KINASE/FMN ADENYLYLTRANSFERASE"/>
    <property type="match status" value="1"/>
</dbReference>
<evidence type="ECO:0000256" key="3">
    <source>
        <dbReference type="ARBA" id="ARBA00010214"/>
    </source>
</evidence>
<gene>
    <name evidence="17" type="primary">ribF_2</name>
    <name evidence="17" type="ORF">SDC9_03247</name>
</gene>
<dbReference type="Gene3D" id="2.40.30.30">
    <property type="entry name" value="Riboflavin kinase-like"/>
    <property type="match status" value="1"/>
</dbReference>
<dbReference type="UniPathway" id="UPA00277">
    <property type="reaction ID" value="UER00407"/>
</dbReference>
<dbReference type="GO" id="GO:0009398">
    <property type="term" value="P:FMN biosynthetic process"/>
    <property type="evidence" value="ECO:0007669"/>
    <property type="project" value="UniProtKB-UniPathway"/>
</dbReference>
<evidence type="ECO:0000256" key="15">
    <source>
        <dbReference type="ARBA" id="ARBA00023268"/>
    </source>
</evidence>
<evidence type="ECO:0000256" key="8">
    <source>
        <dbReference type="ARBA" id="ARBA00022643"/>
    </source>
</evidence>
<dbReference type="EMBL" id="VSSQ01000005">
    <property type="protein sequence ID" value="MPL57738.1"/>
    <property type="molecule type" value="Genomic_DNA"/>
</dbReference>
<dbReference type="SMART" id="SM00904">
    <property type="entry name" value="Flavokinase"/>
    <property type="match status" value="1"/>
</dbReference>
<dbReference type="CDD" id="cd02064">
    <property type="entry name" value="FAD_synthetase_N"/>
    <property type="match status" value="1"/>
</dbReference>
<comment type="similarity">
    <text evidence="3">Belongs to the RibF family.</text>
</comment>
<dbReference type="InterPro" id="IPR014729">
    <property type="entry name" value="Rossmann-like_a/b/a_fold"/>
</dbReference>
<evidence type="ECO:0000313" key="17">
    <source>
        <dbReference type="EMBL" id="MPL57738.1"/>
    </source>
</evidence>
<dbReference type="InterPro" id="IPR023468">
    <property type="entry name" value="Riboflavin_kinase"/>
</dbReference>
<evidence type="ECO:0000256" key="5">
    <source>
        <dbReference type="ARBA" id="ARBA00012393"/>
    </source>
</evidence>
<dbReference type="AlphaFoldDB" id="A0A644SSS9"/>
<dbReference type="InterPro" id="IPR023465">
    <property type="entry name" value="Riboflavin_kinase_dom_sf"/>
</dbReference>
<dbReference type="EC" id="2.7.7.2" evidence="5"/>
<evidence type="ECO:0000256" key="10">
    <source>
        <dbReference type="ARBA" id="ARBA00022695"/>
    </source>
</evidence>
<dbReference type="GO" id="GO:0009231">
    <property type="term" value="P:riboflavin biosynthetic process"/>
    <property type="evidence" value="ECO:0007669"/>
    <property type="project" value="InterPro"/>
</dbReference>
<dbReference type="Pfam" id="PF06574">
    <property type="entry name" value="FAD_syn"/>
    <property type="match status" value="1"/>
</dbReference>
<dbReference type="UniPathway" id="UPA00276">
    <property type="reaction ID" value="UER00406"/>
</dbReference>
<keyword evidence="15" id="KW-0511">Multifunctional enzyme</keyword>
<evidence type="ECO:0000256" key="14">
    <source>
        <dbReference type="ARBA" id="ARBA00022840"/>
    </source>
</evidence>
<comment type="pathway">
    <text evidence="1">Cofactor biosynthesis; FAD biosynthesis; FAD from FMN: step 1/1.</text>
</comment>